<comment type="caution">
    <text evidence="5">The sequence shown here is derived from an EMBL/GenBank/DDBJ whole genome shotgun (WGS) entry which is preliminary data.</text>
</comment>
<dbReference type="SMART" id="SM00342">
    <property type="entry name" value="HTH_ARAC"/>
    <property type="match status" value="1"/>
</dbReference>
<evidence type="ECO:0000313" key="6">
    <source>
        <dbReference type="Proteomes" id="UP000556700"/>
    </source>
</evidence>
<evidence type="ECO:0000259" key="4">
    <source>
        <dbReference type="PROSITE" id="PS01124"/>
    </source>
</evidence>
<keyword evidence="6" id="KW-1185">Reference proteome</keyword>
<dbReference type="InterPro" id="IPR018060">
    <property type="entry name" value="HTH_AraC"/>
</dbReference>
<dbReference type="PRINTS" id="PR00032">
    <property type="entry name" value="HTHARAC"/>
</dbReference>
<dbReference type="GO" id="GO:0043565">
    <property type="term" value="F:sequence-specific DNA binding"/>
    <property type="evidence" value="ECO:0007669"/>
    <property type="project" value="InterPro"/>
</dbReference>
<dbReference type="PANTHER" id="PTHR43280">
    <property type="entry name" value="ARAC-FAMILY TRANSCRIPTIONAL REGULATOR"/>
    <property type="match status" value="1"/>
</dbReference>
<evidence type="ECO:0000256" key="3">
    <source>
        <dbReference type="ARBA" id="ARBA00023163"/>
    </source>
</evidence>
<dbReference type="PROSITE" id="PS01124">
    <property type="entry name" value="HTH_ARAC_FAMILY_2"/>
    <property type="match status" value="1"/>
</dbReference>
<reference evidence="5 6" key="1">
    <citation type="submission" date="2020-06" db="EMBL/GenBank/DDBJ databases">
        <authorList>
            <person name="Criscuolo A."/>
        </authorList>
    </citation>
    <scope>NUCLEOTIDE SEQUENCE [LARGE SCALE GENOMIC DNA]</scope>
    <source>
        <strain evidence="6">CIP 110025</strain>
    </source>
</reference>
<dbReference type="Pfam" id="PF12833">
    <property type="entry name" value="HTH_18"/>
    <property type="match status" value="1"/>
</dbReference>
<sequence>MLKSGTFEIKLQDAAYKLLPQEVLIISQNERSSRIITSGKLHIFLMAFSIDYLFQNDLETFCFLISGGTVKSKWYEEEFEAIVQLFKLVCIVNKSKNPAQKIELQRIMEILLFKLASVYTDQISDRVSKTGRREKLTVQFHLLLKEHCRTRHNVGFYADKLCITAGYLNKIVKQVTGHTAKNLIEQMIVIEIKKQLQNKEWTLMEIAEQLGFNDLPSFSTFFKTHTSVAPSEYRSQMGNRF</sequence>
<dbReference type="GO" id="GO:0003700">
    <property type="term" value="F:DNA-binding transcription factor activity"/>
    <property type="evidence" value="ECO:0007669"/>
    <property type="project" value="InterPro"/>
</dbReference>
<keyword evidence="2" id="KW-0238">DNA-binding</keyword>
<organism evidence="5 6">
    <name type="scientific">Flavobacterium chungangense</name>
    <dbReference type="NCBI Taxonomy" id="554283"/>
    <lineage>
        <taxon>Bacteria</taxon>
        <taxon>Pseudomonadati</taxon>
        <taxon>Bacteroidota</taxon>
        <taxon>Flavobacteriia</taxon>
        <taxon>Flavobacteriales</taxon>
        <taxon>Flavobacteriaceae</taxon>
        <taxon>Flavobacterium</taxon>
    </lineage>
</organism>
<dbReference type="SUPFAM" id="SSF46689">
    <property type="entry name" value="Homeodomain-like"/>
    <property type="match status" value="1"/>
</dbReference>
<evidence type="ECO:0000256" key="1">
    <source>
        <dbReference type="ARBA" id="ARBA00023015"/>
    </source>
</evidence>
<feature type="domain" description="HTH araC/xylS-type" evidence="4">
    <location>
        <begin position="138"/>
        <end position="236"/>
    </location>
</feature>
<accession>A0A6V6YLY9</accession>
<proteinExistence type="predicted"/>
<dbReference type="InterPro" id="IPR009057">
    <property type="entry name" value="Homeodomain-like_sf"/>
</dbReference>
<dbReference type="AlphaFoldDB" id="A0A6V6YLY9"/>
<dbReference type="EMBL" id="CAIJDO010000048">
    <property type="protein sequence ID" value="CAD0000498.1"/>
    <property type="molecule type" value="Genomic_DNA"/>
</dbReference>
<gene>
    <name evidence="5" type="primary">rhaS_1</name>
    <name evidence="5" type="ORF">FLACHUCJ7_00079</name>
</gene>
<evidence type="ECO:0000256" key="2">
    <source>
        <dbReference type="ARBA" id="ARBA00023125"/>
    </source>
</evidence>
<dbReference type="PANTHER" id="PTHR43280:SF32">
    <property type="entry name" value="TRANSCRIPTIONAL REGULATORY PROTEIN"/>
    <property type="match status" value="1"/>
</dbReference>
<dbReference type="Gene3D" id="1.10.10.60">
    <property type="entry name" value="Homeodomain-like"/>
    <property type="match status" value="1"/>
</dbReference>
<dbReference type="InterPro" id="IPR020449">
    <property type="entry name" value="Tscrpt_reg_AraC-type_HTH"/>
</dbReference>
<dbReference type="Proteomes" id="UP000556700">
    <property type="component" value="Unassembled WGS sequence"/>
</dbReference>
<keyword evidence="3" id="KW-0804">Transcription</keyword>
<name>A0A6V6YLY9_9FLAO</name>
<keyword evidence="1" id="KW-0805">Transcription regulation</keyword>
<evidence type="ECO:0000313" key="5">
    <source>
        <dbReference type="EMBL" id="CAD0000498.1"/>
    </source>
</evidence>
<protein>
    <submittedName>
        <fullName evidence="5">HTH-type transcriptional activator RhaS</fullName>
    </submittedName>
</protein>